<feature type="compositionally biased region" description="Polar residues" evidence="1">
    <location>
        <begin position="213"/>
        <end position="224"/>
    </location>
</feature>
<feature type="compositionally biased region" description="Low complexity" evidence="1">
    <location>
        <begin position="197"/>
        <end position="207"/>
    </location>
</feature>
<evidence type="ECO:0000313" key="2">
    <source>
        <dbReference type="EMBL" id="PXF44374.1"/>
    </source>
</evidence>
<evidence type="ECO:0000313" key="3">
    <source>
        <dbReference type="Proteomes" id="UP000247409"/>
    </source>
</evidence>
<name>A0A2V3IQM6_9FLOR</name>
<dbReference type="OrthoDB" id="10484456at2759"/>
<feature type="compositionally biased region" description="Basic and acidic residues" evidence="1">
    <location>
        <begin position="179"/>
        <end position="190"/>
    </location>
</feature>
<accession>A0A2V3IQM6</accession>
<dbReference type="EMBL" id="NBIV01000092">
    <property type="protein sequence ID" value="PXF44374.1"/>
    <property type="molecule type" value="Genomic_DNA"/>
</dbReference>
<proteinExistence type="predicted"/>
<feature type="compositionally biased region" description="Basic and acidic residues" evidence="1">
    <location>
        <begin position="407"/>
        <end position="417"/>
    </location>
</feature>
<reference evidence="2 3" key="1">
    <citation type="journal article" date="2018" name="Mol. Biol. Evol.">
        <title>Analysis of the draft genome of the red seaweed Gracilariopsis chorda provides insights into genome size evolution in Rhodophyta.</title>
        <authorList>
            <person name="Lee J."/>
            <person name="Yang E.C."/>
            <person name="Graf L."/>
            <person name="Yang J.H."/>
            <person name="Qiu H."/>
            <person name="Zel Zion U."/>
            <person name="Chan C.X."/>
            <person name="Stephens T.G."/>
            <person name="Weber A.P.M."/>
            <person name="Boo G.H."/>
            <person name="Boo S.M."/>
            <person name="Kim K.M."/>
            <person name="Shin Y."/>
            <person name="Jung M."/>
            <person name="Lee S.J."/>
            <person name="Yim H.S."/>
            <person name="Lee J.H."/>
            <person name="Bhattacharya D."/>
            <person name="Yoon H.S."/>
        </authorList>
    </citation>
    <scope>NUCLEOTIDE SEQUENCE [LARGE SCALE GENOMIC DNA]</scope>
    <source>
        <strain evidence="2 3">SKKU-2015</strain>
        <tissue evidence="2">Whole body</tissue>
    </source>
</reference>
<feature type="compositionally biased region" description="Polar residues" evidence="1">
    <location>
        <begin position="243"/>
        <end position="260"/>
    </location>
</feature>
<keyword evidence="3" id="KW-1185">Reference proteome</keyword>
<feature type="compositionally biased region" description="Low complexity" evidence="1">
    <location>
        <begin position="391"/>
        <end position="401"/>
    </location>
</feature>
<comment type="caution">
    <text evidence="2">The sequence shown here is derived from an EMBL/GenBank/DDBJ whole genome shotgun (WGS) entry which is preliminary data.</text>
</comment>
<evidence type="ECO:0000256" key="1">
    <source>
        <dbReference type="SAM" id="MobiDB-lite"/>
    </source>
</evidence>
<protein>
    <submittedName>
        <fullName evidence="2">Uncharacterized protein</fullName>
    </submittedName>
</protein>
<dbReference type="AlphaFoldDB" id="A0A2V3IQM6"/>
<sequence>MADFVHNRKRRQSAAASLHMLAMSGDYNAQLQFNVAEARSILYETDARRLIRKNAFEKAANSTRRLFGNMEQMQASAQTPWQKQQVALLQKLLAKARENVLAHLSDTSSQTTFILLSKFLGVSPELEQVHRPDHSAKMDAAGFIAKTSFSFIPGAGPILGTAARTGMKIQSTKHSTSRRRGEDVFFDHEASNIVPTSSMGPGSASSSFHEQSDVSQPSRIQQRASFRDPRSSVSPNLERHPRSFQSRPGSSRGSFAQGTRPTMRAEGPLKRAASSSSALRPQRSVGERAVPSRPVQNFEPRAAVTAQQRPPSASKDRASQRPIQSSLDQLKSNQGVPLEGLHAPQEPALPELSEEERYQLAVEMYKKQRQKLKTVLVLKARDRQAKGIAQGKGSSLQQSSSGRRKNPHLEQKKKEANMFFMRLRENVRKHSEM</sequence>
<gene>
    <name evidence="2" type="ORF">BWQ96_05817</name>
</gene>
<feature type="region of interest" description="Disordered" evidence="1">
    <location>
        <begin position="385"/>
        <end position="417"/>
    </location>
</feature>
<dbReference type="Proteomes" id="UP000247409">
    <property type="component" value="Unassembled WGS sequence"/>
</dbReference>
<organism evidence="2 3">
    <name type="scientific">Gracilariopsis chorda</name>
    <dbReference type="NCBI Taxonomy" id="448386"/>
    <lineage>
        <taxon>Eukaryota</taxon>
        <taxon>Rhodophyta</taxon>
        <taxon>Florideophyceae</taxon>
        <taxon>Rhodymeniophycidae</taxon>
        <taxon>Gracilariales</taxon>
        <taxon>Gracilariaceae</taxon>
        <taxon>Gracilariopsis</taxon>
    </lineage>
</organism>
<feature type="region of interest" description="Disordered" evidence="1">
    <location>
        <begin position="167"/>
        <end position="323"/>
    </location>
</feature>